<organism evidence="4 5">
    <name type="scientific">Acinetobacter lanii</name>
    <dbReference type="NCBI Taxonomy" id="2715163"/>
    <lineage>
        <taxon>Bacteria</taxon>
        <taxon>Pseudomonadati</taxon>
        <taxon>Pseudomonadota</taxon>
        <taxon>Gammaproteobacteria</taxon>
        <taxon>Moraxellales</taxon>
        <taxon>Moraxellaceae</taxon>
        <taxon>Acinetobacter</taxon>
    </lineage>
</organism>
<dbReference type="EMBL" id="CP049916">
    <property type="protein sequence ID" value="QIO08092.1"/>
    <property type="molecule type" value="Genomic_DNA"/>
</dbReference>
<name>A0A6G8S1K4_9GAMM</name>
<dbReference type="RefSeq" id="WP_166322505.1">
    <property type="nucleotide sequence ID" value="NZ_CP049916.1"/>
</dbReference>
<evidence type="ECO:0000313" key="4">
    <source>
        <dbReference type="EMBL" id="QIO08092.1"/>
    </source>
</evidence>
<dbReference type="PROSITE" id="PS51462">
    <property type="entry name" value="NUDIX"/>
    <property type="match status" value="1"/>
</dbReference>
<proteinExistence type="predicted"/>
<evidence type="ECO:0000256" key="2">
    <source>
        <dbReference type="ARBA" id="ARBA00022801"/>
    </source>
</evidence>
<dbReference type="Gene3D" id="3.90.79.10">
    <property type="entry name" value="Nucleoside Triphosphate Pyrophosphohydrolase"/>
    <property type="match status" value="1"/>
</dbReference>
<dbReference type="CDD" id="cd02883">
    <property type="entry name" value="NUDIX_Hydrolase"/>
    <property type="match status" value="1"/>
</dbReference>
<gene>
    <name evidence="4" type="ORF">G8D99_02990</name>
</gene>
<keyword evidence="2" id="KW-0378">Hydrolase</keyword>
<dbReference type="SUPFAM" id="SSF55811">
    <property type="entry name" value="Nudix"/>
    <property type="match status" value="1"/>
</dbReference>
<dbReference type="PRINTS" id="PR00502">
    <property type="entry name" value="NUDIXFAMILY"/>
</dbReference>
<dbReference type="KEGG" id="alj:G8D99_02990"/>
<dbReference type="InterPro" id="IPR000086">
    <property type="entry name" value="NUDIX_hydrolase_dom"/>
</dbReference>
<keyword evidence="5" id="KW-1185">Reference proteome</keyword>
<feature type="domain" description="Nudix hydrolase" evidence="3">
    <location>
        <begin position="6"/>
        <end position="134"/>
    </location>
</feature>
<dbReference type="PANTHER" id="PTHR43046:SF2">
    <property type="entry name" value="8-OXO-DGTP DIPHOSPHATASE-RELATED"/>
    <property type="match status" value="1"/>
</dbReference>
<dbReference type="GO" id="GO:0016787">
    <property type="term" value="F:hydrolase activity"/>
    <property type="evidence" value="ECO:0007669"/>
    <property type="project" value="UniProtKB-KW"/>
</dbReference>
<comment type="cofactor">
    <cofactor evidence="1">
        <name>Mg(2+)</name>
        <dbReference type="ChEBI" id="CHEBI:18420"/>
    </cofactor>
</comment>
<accession>A0A6G8S1K4</accession>
<evidence type="ECO:0000256" key="1">
    <source>
        <dbReference type="ARBA" id="ARBA00001946"/>
    </source>
</evidence>
<dbReference type="AlphaFoldDB" id="A0A6G8S1K4"/>
<evidence type="ECO:0000313" key="5">
    <source>
        <dbReference type="Proteomes" id="UP000501939"/>
    </source>
</evidence>
<dbReference type="PANTHER" id="PTHR43046">
    <property type="entry name" value="GDP-MANNOSE MANNOSYL HYDROLASE"/>
    <property type="match status" value="1"/>
</dbReference>
<dbReference type="InterPro" id="IPR020476">
    <property type="entry name" value="Nudix_hydrolase"/>
</dbReference>
<reference evidence="4 5" key="1">
    <citation type="submission" date="2020-03" db="EMBL/GenBank/DDBJ databases">
        <authorList>
            <person name="Zhu W."/>
        </authorList>
    </citation>
    <scope>NUCLEOTIDE SEQUENCE [LARGE SCALE GENOMIC DNA]</scope>
    <source>
        <strain evidence="4 5">185</strain>
    </source>
</reference>
<sequence length="134" mass="15151">MAYDDFYRMSSHAVIVNDQQQVLLLKATYADHAWGLPGGGLDLGETIHQALVRECREELGCDVEIDYLSGVYFHSAVTSHAFIFRCHLKAGAQIQLSDEHSEFAWFNVDQLSNVQRIRVQDCLDFKGVVVSRAF</sequence>
<dbReference type="Pfam" id="PF00293">
    <property type="entry name" value="NUDIX"/>
    <property type="match status" value="1"/>
</dbReference>
<protein>
    <submittedName>
        <fullName evidence="4">NUDIX domain-containing protein</fullName>
    </submittedName>
</protein>
<dbReference type="Proteomes" id="UP000501939">
    <property type="component" value="Chromosome"/>
</dbReference>
<dbReference type="InterPro" id="IPR015797">
    <property type="entry name" value="NUDIX_hydrolase-like_dom_sf"/>
</dbReference>
<evidence type="ECO:0000259" key="3">
    <source>
        <dbReference type="PROSITE" id="PS51462"/>
    </source>
</evidence>